<dbReference type="EMBL" id="GBRH01251132">
    <property type="protein sequence ID" value="JAD46763.1"/>
    <property type="molecule type" value="Transcribed_RNA"/>
</dbReference>
<sequence>MHLVAEKTESFLSYWAQRQLETGPINSCRLADL</sequence>
<accession>A0A0A9AA10</accession>
<protein>
    <submittedName>
        <fullName evidence="1">Uncharacterized protein</fullName>
    </submittedName>
</protein>
<proteinExistence type="predicted"/>
<dbReference type="AlphaFoldDB" id="A0A0A9AA10"/>
<organism evidence="1">
    <name type="scientific">Arundo donax</name>
    <name type="common">Giant reed</name>
    <name type="synonym">Donax arundinaceus</name>
    <dbReference type="NCBI Taxonomy" id="35708"/>
    <lineage>
        <taxon>Eukaryota</taxon>
        <taxon>Viridiplantae</taxon>
        <taxon>Streptophyta</taxon>
        <taxon>Embryophyta</taxon>
        <taxon>Tracheophyta</taxon>
        <taxon>Spermatophyta</taxon>
        <taxon>Magnoliopsida</taxon>
        <taxon>Liliopsida</taxon>
        <taxon>Poales</taxon>
        <taxon>Poaceae</taxon>
        <taxon>PACMAD clade</taxon>
        <taxon>Arundinoideae</taxon>
        <taxon>Arundineae</taxon>
        <taxon>Arundo</taxon>
    </lineage>
</organism>
<name>A0A0A9AA10_ARUDO</name>
<reference evidence="1" key="2">
    <citation type="journal article" date="2015" name="Data Brief">
        <title>Shoot transcriptome of the giant reed, Arundo donax.</title>
        <authorList>
            <person name="Barrero R.A."/>
            <person name="Guerrero F.D."/>
            <person name="Moolhuijzen P."/>
            <person name="Goolsby J.A."/>
            <person name="Tidwell J."/>
            <person name="Bellgard S.E."/>
            <person name="Bellgard M.I."/>
        </authorList>
    </citation>
    <scope>NUCLEOTIDE SEQUENCE</scope>
    <source>
        <tissue evidence="1">Shoot tissue taken approximately 20 cm above the soil surface</tissue>
    </source>
</reference>
<reference evidence="1" key="1">
    <citation type="submission" date="2014-09" db="EMBL/GenBank/DDBJ databases">
        <authorList>
            <person name="Magalhaes I.L.F."/>
            <person name="Oliveira U."/>
            <person name="Santos F.R."/>
            <person name="Vidigal T.H.D.A."/>
            <person name="Brescovit A.D."/>
            <person name="Santos A.J."/>
        </authorList>
    </citation>
    <scope>NUCLEOTIDE SEQUENCE</scope>
    <source>
        <tissue evidence="1">Shoot tissue taken approximately 20 cm above the soil surface</tissue>
    </source>
</reference>
<evidence type="ECO:0000313" key="1">
    <source>
        <dbReference type="EMBL" id="JAD46763.1"/>
    </source>
</evidence>